<protein>
    <submittedName>
        <fullName evidence="2">Uncharacterized protein</fullName>
    </submittedName>
</protein>
<name>A0ABD1D3W6_CULPP</name>
<gene>
    <name evidence="2" type="ORF">pipiens_012044</name>
</gene>
<evidence type="ECO:0000256" key="1">
    <source>
        <dbReference type="SAM" id="MobiDB-lite"/>
    </source>
</evidence>
<keyword evidence="3" id="KW-1185">Reference proteome</keyword>
<evidence type="ECO:0000313" key="2">
    <source>
        <dbReference type="EMBL" id="KAL1394306.1"/>
    </source>
</evidence>
<dbReference type="Proteomes" id="UP001562425">
    <property type="component" value="Unassembled WGS sequence"/>
</dbReference>
<dbReference type="EMBL" id="JBEHCU010007665">
    <property type="protein sequence ID" value="KAL1394306.1"/>
    <property type="molecule type" value="Genomic_DNA"/>
</dbReference>
<accession>A0ABD1D3W6</accession>
<feature type="region of interest" description="Disordered" evidence="1">
    <location>
        <begin position="102"/>
        <end position="161"/>
    </location>
</feature>
<dbReference type="AlphaFoldDB" id="A0ABD1D3W6"/>
<evidence type="ECO:0000313" key="3">
    <source>
        <dbReference type="Proteomes" id="UP001562425"/>
    </source>
</evidence>
<organism evidence="2 3">
    <name type="scientific">Culex pipiens pipiens</name>
    <name type="common">Northern house mosquito</name>
    <dbReference type="NCBI Taxonomy" id="38569"/>
    <lineage>
        <taxon>Eukaryota</taxon>
        <taxon>Metazoa</taxon>
        <taxon>Ecdysozoa</taxon>
        <taxon>Arthropoda</taxon>
        <taxon>Hexapoda</taxon>
        <taxon>Insecta</taxon>
        <taxon>Pterygota</taxon>
        <taxon>Neoptera</taxon>
        <taxon>Endopterygota</taxon>
        <taxon>Diptera</taxon>
        <taxon>Nematocera</taxon>
        <taxon>Culicoidea</taxon>
        <taxon>Culicidae</taxon>
        <taxon>Culicinae</taxon>
        <taxon>Culicini</taxon>
        <taxon>Culex</taxon>
        <taxon>Culex</taxon>
    </lineage>
</organism>
<comment type="caution">
    <text evidence="2">The sequence shown here is derived from an EMBL/GenBank/DDBJ whole genome shotgun (WGS) entry which is preliminary data.</text>
</comment>
<proteinExistence type="predicted"/>
<sequence>MEPEIVVQRSIIQDEDLLHIEVITKDEGAWPRTTRYAGVNNSNNFTTRKWTSAWLEVVKWNPIRSNANAKRVNRPSVNNCHHSVGRGPRRVKDCRNWTPRPRTVSSCDARRTSEGRWNASRPRPGSCRNWKRPNDFEEDDRFSSGRESSSNMSGCGLEKIR</sequence>
<reference evidence="2 3" key="1">
    <citation type="submission" date="2024-05" db="EMBL/GenBank/DDBJ databases">
        <title>Culex pipiens pipiens assembly and annotation.</title>
        <authorList>
            <person name="Alout H."/>
            <person name="Durand T."/>
        </authorList>
    </citation>
    <scope>NUCLEOTIDE SEQUENCE [LARGE SCALE GENOMIC DNA]</scope>
    <source>
        <strain evidence="2">HA-2024</strain>
        <tissue evidence="2">Whole body</tissue>
    </source>
</reference>